<organism evidence="1">
    <name type="scientific">Culex pipiens</name>
    <name type="common">House mosquito</name>
    <dbReference type="NCBI Taxonomy" id="7175"/>
    <lineage>
        <taxon>Eukaryota</taxon>
        <taxon>Metazoa</taxon>
        <taxon>Ecdysozoa</taxon>
        <taxon>Arthropoda</taxon>
        <taxon>Hexapoda</taxon>
        <taxon>Insecta</taxon>
        <taxon>Pterygota</taxon>
        <taxon>Neoptera</taxon>
        <taxon>Endopterygota</taxon>
        <taxon>Diptera</taxon>
        <taxon>Nematocera</taxon>
        <taxon>Culicoidea</taxon>
        <taxon>Culicidae</taxon>
        <taxon>Culicinae</taxon>
        <taxon>Culicini</taxon>
        <taxon>Culex</taxon>
        <taxon>Culex</taxon>
    </lineage>
</organism>
<dbReference type="EMBL" id="HBUE01020924">
    <property type="protein sequence ID" value="CAG6452532.1"/>
    <property type="molecule type" value="Transcribed_RNA"/>
</dbReference>
<dbReference type="AlphaFoldDB" id="A0A8D8AB41"/>
<accession>A0A8D8AB41</accession>
<name>A0A8D8AB41_CULPI</name>
<protein>
    <submittedName>
        <fullName evidence="1">(northern house mosquito) hypothetical protein</fullName>
    </submittedName>
</protein>
<evidence type="ECO:0000313" key="1">
    <source>
        <dbReference type="EMBL" id="CAG6452530.1"/>
    </source>
</evidence>
<dbReference type="EMBL" id="HBUE01020922">
    <property type="protein sequence ID" value="CAG6452527.1"/>
    <property type="molecule type" value="Transcribed_RNA"/>
</dbReference>
<sequence>MTSRTVGCVPLGTTEMESRAASGTLATRSRASLAFSAACGMTIRTTDAGRARRVTTVTAGSAGRRTCARDEPASLGLPASGRMNRRSLSVGRVRWDTKEMESVAEGIRACRIHALGE</sequence>
<proteinExistence type="predicted"/>
<reference evidence="1" key="1">
    <citation type="submission" date="2021-05" db="EMBL/GenBank/DDBJ databases">
        <authorList>
            <person name="Alioto T."/>
            <person name="Alioto T."/>
            <person name="Gomez Garrido J."/>
        </authorList>
    </citation>
    <scope>NUCLEOTIDE SEQUENCE</scope>
</reference>
<dbReference type="EMBL" id="HBUE01020923">
    <property type="protein sequence ID" value="CAG6452530.1"/>
    <property type="molecule type" value="Transcribed_RNA"/>
</dbReference>
<dbReference type="EMBL" id="HBUE01020920">
    <property type="protein sequence ID" value="CAG6452524.1"/>
    <property type="molecule type" value="Transcribed_RNA"/>
</dbReference>